<evidence type="ECO:0000313" key="2">
    <source>
        <dbReference type="Proteomes" id="UP000077202"/>
    </source>
</evidence>
<gene>
    <name evidence="1" type="ORF">AXG93_242s1080</name>
</gene>
<dbReference type="Proteomes" id="UP000077202">
    <property type="component" value="Unassembled WGS sequence"/>
</dbReference>
<reference evidence="1" key="1">
    <citation type="submission" date="2016-03" db="EMBL/GenBank/DDBJ databases">
        <title>Mechanisms controlling the formation of the plant cell surface in tip-growing cells are functionally conserved among land plants.</title>
        <authorList>
            <person name="Honkanen S."/>
            <person name="Jones V.A."/>
            <person name="Morieri G."/>
            <person name="Champion C."/>
            <person name="Hetherington A.J."/>
            <person name="Kelly S."/>
            <person name="Saint-Marcoux D."/>
            <person name="Proust H."/>
            <person name="Prescott H."/>
            <person name="Dolan L."/>
        </authorList>
    </citation>
    <scope>NUCLEOTIDE SEQUENCE [LARGE SCALE GENOMIC DNA]</scope>
    <source>
        <tissue evidence="1">Whole gametophyte</tissue>
    </source>
</reference>
<dbReference type="EMBL" id="LVLJ01003307">
    <property type="protein sequence ID" value="OAE21927.1"/>
    <property type="molecule type" value="Genomic_DNA"/>
</dbReference>
<sequence>MVAGIRPAGKRTHVLWRWKPVQRSTGEGSGGQGRGGAPVSINHVKLTRGQNFHLLLRLGRWTRAGATGFGRVDLDGVGGGSLRLTRQRRRRATPRQHVGMHWQRLEDLQHLRQRERDRDGDRDTDRQHRRALLPVEDDLDWLLD</sequence>
<organism evidence="1 2">
    <name type="scientific">Marchantia polymorpha subsp. ruderalis</name>
    <dbReference type="NCBI Taxonomy" id="1480154"/>
    <lineage>
        <taxon>Eukaryota</taxon>
        <taxon>Viridiplantae</taxon>
        <taxon>Streptophyta</taxon>
        <taxon>Embryophyta</taxon>
        <taxon>Marchantiophyta</taxon>
        <taxon>Marchantiopsida</taxon>
        <taxon>Marchantiidae</taxon>
        <taxon>Marchantiales</taxon>
        <taxon>Marchantiaceae</taxon>
        <taxon>Marchantia</taxon>
    </lineage>
</organism>
<evidence type="ECO:0000313" key="1">
    <source>
        <dbReference type="EMBL" id="OAE21927.1"/>
    </source>
</evidence>
<protein>
    <submittedName>
        <fullName evidence="1">Uncharacterized protein</fullName>
    </submittedName>
</protein>
<dbReference type="AlphaFoldDB" id="A0A176VMT8"/>
<comment type="caution">
    <text evidence="1">The sequence shown here is derived from an EMBL/GenBank/DDBJ whole genome shotgun (WGS) entry which is preliminary data.</text>
</comment>
<keyword evidence="2" id="KW-1185">Reference proteome</keyword>
<name>A0A176VMT8_MARPO</name>
<accession>A0A176VMT8</accession>
<proteinExistence type="predicted"/>